<gene>
    <name evidence="4" type="ORF">QVZ41_00075</name>
</gene>
<feature type="signal peptide" evidence="2">
    <location>
        <begin position="1"/>
        <end position="22"/>
    </location>
</feature>
<sequence length="268" mass="28203">MLKHITKLVLGLAFFSTVLTQAQEPLAKKETTFKGVYDYAHILSNQEVQALSQKLIRYKDTTSTQIVVATIESLNGNDIAMLATEKAHEWGVGQKDKDNGVFILIAPNERKIHIATGYGVEHLLTDYLSKQIIDDIITPNFKKQQYYSGLNQATDVIIKILAGEYKADQQKSTQNRKGSIIALIIIVGAVIFFMSRGNNSGKGNGGSNNRGGGLDSSDIFTAILLGSLGSSRGYRGGSSGGFGGGGGFSGGGGFGGGGFGGGGASGGW</sequence>
<evidence type="ECO:0000313" key="4">
    <source>
        <dbReference type="EMBL" id="MDO3693244.1"/>
    </source>
</evidence>
<dbReference type="PANTHER" id="PTHR30373">
    <property type="entry name" value="UPF0603 PROTEIN YGCG"/>
    <property type="match status" value="1"/>
</dbReference>
<proteinExistence type="predicted"/>
<keyword evidence="1" id="KW-0812">Transmembrane</keyword>
<evidence type="ECO:0000259" key="3">
    <source>
        <dbReference type="Pfam" id="PF04536"/>
    </source>
</evidence>
<dbReference type="Proteomes" id="UP001168642">
    <property type="component" value="Unassembled WGS sequence"/>
</dbReference>
<evidence type="ECO:0000256" key="2">
    <source>
        <dbReference type="SAM" id="SignalP"/>
    </source>
</evidence>
<organism evidence="4 5">
    <name type="scientific">Wenyingzhuangia gilva</name>
    <dbReference type="NCBI Taxonomy" id="3057677"/>
    <lineage>
        <taxon>Bacteria</taxon>
        <taxon>Pseudomonadati</taxon>
        <taxon>Bacteroidota</taxon>
        <taxon>Flavobacteriia</taxon>
        <taxon>Flavobacteriales</taxon>
        <taxon>Flavobacteriaceae</taxon>
        <taxon>Wenyingzhuangia</taxon>
    </lineage>
</organism>
<dbReference type="EMBL" id="JAUMIT010000001">
    <property type="protein sequence ID" value="MDO3693244.1"/>
    <property type="molecule type" value="Genomic_DNA"/>
</dbReference>
<reference evidence="4" key="1">
    <citation type="submission" date="2023-07" db="EMBL/GenBank/DDBJ databases">
        <title>Wenyingzhuangia sp. chi5 genome sequencing and assembly.</title>
        <authorList>
            <person name="Park S."/>
        </authorList>
    </citation>
    <scope>NUCLEOTIDE SEQUENCE</scope>
    <source>
        <strain evidence="4">Chi5</strain>
    </source>
</reference>
<keyword evidence="1" id="KW-1133">Transmembrane helix</keyword>
<evidence type="ECO:0000313" key="5">
    <source>
        <dbReference type="Proteomes" id="UP001168642"/>
    </source>
</evidence>
<keyword evidence="1" id="KW-0472">Membrane</keyword>
<comment type="caution">
    <text evidence="4">The sequence shown here is derived from an EMBL/GenBank/DDBJ whole genome shotgun (WGS) entry which is preliminary data.</text>
</comment>
<dbReference type="InterPro" id="IPR007621">
    <property type="entry name" value="TPM_dom"/>
</dbReference>
<evidence type="ECO:0000256" key="1">
    <source>
        <dbReference type="SAM" id="Phobius"/>
    </source>
</evidence>
<keyword evidence="5" id="KW-1185">Reference proteome</keyword>
<protein>
    <submittedName>
        <fullName evidence="4">TPM domain-containing protein</fullName>
    </submittedName>
</protein>
<keyword evidence="2" id="KW-0732">Signal</keyword>
<dbReference type="PANTHER" id="PTHR30373:SF2">
    <property type="entry name" value="UPF0603 PROTEIN YGCG"/>
    <property type="match status" value="1"/>
</dbReference>
<dbReference type="Gene3D" id="3.10.310.50">
    <property type="match status" value="1"/>
</dbReference>
<name>A0ABT8VMP5_9FLAO</name>
<feature type="chain" id="PRO_5045096793" evidence="2">
    <location>
        <begin position="23"/>
        <end position="268"/>
    </location>
</feature>
<feature type="domain" description="TPM" evidence="3">
    <location>
        <begin position="36"/>
        <end position="159"/>
    </location>
</feature>
<dbReference type="RefSeq" id="WP_302882517.1">
    <property type="nucleotide sequence ID" value="NZ_JAUMIT010000001.1"/>
</dbReference>
<dbReference type="Pfam" id="PF04536">
    <property type="entry name" value="TPM_phosphatase"/>
    <property type="match status" value="1"/>
</dbReference>
<feature type="transmembrane region" description="Helical" evidence="1">
    <location>
        <begin position="178"/>
        <end position="195"/>
    </location>
</feature>
<accession>A0ABT8VMP5</accession>